<dbReference type="Pfam" id="PF00109">
    <property type="entry name" value="ketoacyl-synt"/>
    <property type="match status" value="1"/>
</dbReference>
<dbReference type="PROSITE" id="PS52004">
    <property type="entry name" value="KS3_2"/>
    <property type="match status" value="1"/>
</dbReference>
<evidence type="ECO:0000259" key="13">
    <source>
        <dbReference type="PROSITE" id="PS52019"/>
    </source>
</evidence>
<dbReference type="Pfam" id="PF21089">
    <property type="entry name" value="PKS_DH_N"/>
    <property type="match status" value="1"/>
</dbReference>
<dbReference type="EMBL" id="MG972810">
    <property type="protein sequence ID" value="AYD88522.1"/>
    <property type="molecule type" value="Genomic_DNA"/>
</dbReference>
<evidence type="ECO:0000256" key="5">
    <source>
        <dbReference type="ARBA" id="ARBA00022857"/>
    </source>
</evidence>
<dbReference type="GO" id="GO:0031177">
    <property type="term" value="F:phosphopantetheine binding"/>
    <property type="evidence" value="ECO:0007669"/>
    <property type="project" value="InterPro"/>
</dbReference>
<evidence type="ECO:0000256" key="6">
    <source>
        <dbReference type="ARBA" id="ARBA00023194"/>
    </source>
</evidence>
<evidence type="ECO:0000256" key="10">
    <source>
        <dbReference type="SAM" id="MobiDB-lite"/>
    </source>
</evidence>
<dbReference type="Gene3D" id="3.30.70.3290">
    <property type="match status" value="1"/>
</dbReference>
<sequence length="2644" mass="277967">MADAPRPVRHEPVAVIGVACRLPGGIDGIDALWSALSEGRDLISEVPDDRFDKAWFGSADPRRPGKSYTFAGGFLDDIESWDAAFFGISPREAARIDPKQRMALEMAAEVFDDAGVDPAGLGGSSTAVYMGVYSHTYGAFQTRDPASIDAPTAMGSAGTAVANRVSYHFDLRGPSLTVDTACSSSLIAVHQACEALERGSCGLALAGGVNLVLDPYEYIIASKAQMLSPTGRSRAFSAAADGFVRAEGGGVVLLKRLRDAVADGDRVHAVLLGSGTNCDGRTPGLAHPNVAAQRDLLRDVYASTGVVPDDLAYLEAHGTGTLAGDLTECTAIGEALGRQRSTALPIGSVKTNIGHLEAAAGVAGLLKAISVLRYGSVPPSLHAEPLNPEIDFTGLGIDPVRTLRPLESAGRGLVGINSFGAGGANAHAVLGPPPRSPRRHRPVRPAAATRSVRTAGPDATSPPDPTATGRAVRAGGAAKATSKRLPVVVSGHTEAAVRQAAGAFSERFRSADPAEFYDLAATACTRRGHHTYRAAVLASDTAEAAELLAGLASDTRTATDARAAATATDTPAPGTPDASGALRTAVETGKTAFVFSGNGSQWAGMGADLLDTLPAFRDEAARVDAALRPLVGWSVLEELRAPAGRARFHRTEFAQPALFAVQAGLVAELAERGVRPAAVTGHSVGEVAAAYTCGALDLESAARVVAERSRAQGGTAGRGRMAAVGLSVARAEKELHAFGGRLEISGINDEENVTVAGAAQALRELGERLSLEGVFFRALDLDYAFHSRVMDPLEEPLLRALAGLRPRAPHIPMISTVTGAPLGPGEADAQYWWRNVREPVLLAQAVGALAAEGHDIFVEIAPHPVLRGHLKRAGGRRRRRTAVIPTLLRPPAAEGPAGSTRAGERPRDEAPEKDGAPEKCGDEPRRGSGRGPAQLDAATCAVLACGAQVEWGAFFPVRAEVTDLPRIAWQRERHWNGAGEWWAPLTGKGRGRYEHPLLGVRAPLRAPGWHGEVEPSRLPWLADHRLGGTVVMPAAAFAEMAMAAGRHALRTTASAVDPASVAAGAEVYDLDIRRLLSLPWDDPEMDVRTQVSVDEGGRVEIAARAGDAGEGEWRTHARGFVRPLGGEPPAPPDVREVTRAPDARRWSGEEHYARMAAAGIDYGPAFRTLRTLHAKGSRAVAAYSLERPGPGFEVHPALLDAALQAGAVLLADAGGDPFLPDFLGSVRRWRPPTDTGHIHVRLRAATADEAVFDMVLTDPAGVVTLEIEEYRAKRFRGTAQGARHYRTELRAASRPGPAPRPDAPPPRALPSPQELAEAAAQAVEKSDEETAAALYRALVAVTGHHGAKVLRELAAGDGPFGLDELSAAGVLPRYRKLVSLLATTAEQQGLLENLSPSGQQPRWRVCAPVRTGTAQQLEAIDRAFPGHTPIRLLYERCSRHLRAVLTGEADAVQVVFPDGETHQAQYCYESAPGVRNGIQRATAAVAALAERWPSDRPLRILEVGGGTGSLTAALLPLLPAHRTEYVFTDVSAHLLQQARTRFAPYDFVRYQPFDLERDPAEQNLDGEWFDLVVAVNVLHVASDLTDAVRRVTSTLAPAGRLLVIENHDPRPLALVFGLLEGFWNYRDTGLRASSPLLGAEGWRDVLHTCGFESVVRLGAAEGTGEAGSSAGEEQSALLAQLPDSVRQPSPALLVPGRRVRGRWAVVGEEGSGPLADVLCGCLAQSGGDVTVVRTRRTAAEWDTLVGEVRPDEVVLVTGSPAAQAEGDTSHSGTSGPGTAHGEMAAALARIAALRALLKAVDGTADPTGGMRRGGRAPVPRLWIVNTSAGALPVPGAAPSPVEAVTWGLAHALDAERPDLGVRHIALRPTGDPDTDARLLVEELLSPGDEDEIVLTRQGRFVSRLLPAPRALTASGEGTRELLVHDPGPGYGLAWEEAAPQEPGGLGEGEVLVEVRAASVAPRDVARARGEVAAAADGAGRHRPGAELAGVVVGVGPGVTGLTAGRRVYGLARGACATRVRARADLLAEIPDGMRFTEAATLPAAYLTVRRGLGQLARLQRDETLFLRGAGGGLALAALDHARQVGARVIAAAGRKADRAMLRTAGVSEVFDSGDPALPRYLRRLTGQGPDVVLDCAGPDASDAAELLPPGGRLVRVVQGAQDDGRAPRPRHSDVLLASVDTEWAVTARPTATARLFREVAGLVAEGAYRPLPFTCHQGDRAAEAFDWMRKGFSTGHTVLDLGRPPRIRRRHPRLTLDGEGCYLVTGGLSGFGARTARWLASRGARRLALVSRSGQATEGAGTLLGELRESGAHVTAHAVDVSEPAQVRALLAELAAEGTPLRGVIHAAVVLRDAAFEDGDEDADRAVLAPKLAGTRVLDAATRTLDLDFFVVYSSVTNTVGNPHQATYAAANAAAEAIVRERRRAGLPGLAVQWGGIDGVGALADQVLAESVRKRGMGLVTLEEAFAALEELLDHGGGDRPGEQHTAATDVTAVINIDWERLAEVRPYIRERARLRHLAPLSGHVDSTALEAQRKRLVDGPPDEARSVAEEMLSRVVGRVLGTPPGGIDRSRPLDQLGIDSIMATELISAVRQEFGCEPAVVEIASGPTVTELAARVVARLREAGAGAGAGEGTRPGTGAGEGR</sequence>
<evidence type="ECO:0000256" key="2">
    <source>
        <dbReference type="ARBA" id="ARBA00022450"/>
    </source>
</evidence>
<feature type="domain" description="PKS/mFAS DH" evidence="13">
    <location>
        <begin position="995"/>
        <end position="1281"/>
    </location>
</feature>
<dbReference type="Gene3D" id="3.10.129.110">
    <property type="entry name" value="Polyketide synthase dehydratase"/>
    <property type="match status" value="1"/>
</dbReference>
<keyword evidence="2" id="KW-0596">Phosphopantetheine</keyword>
<dbReference type="Pfam" id="PF00107">
    <property type="entry name" value="ADH_zinc_N"/>
    <property type="match status" value="1"/>
</dbReference>
<dbReference type="SMART" id="SM00829">
    <property type="entry name" value="PKS_ER"/>
    <property type="match status" value="1"/>
</dbReference>
<dbReference type="InterPro" id="IPR042104">
    <property type="entry name" value="PKS_dehydratase_sf"/>
</dbReference>
<feature type="region of interest" description="Disordered" evidence="10">
    <location>
        <begin position="1288"/>
        <end position="1315"/>
    </location>
</feature>
<dbReference type="GO" id="GO:0017000">
    <property type="term" value="P:antibiotic biosynthetic process"/>
    <property type="evidence" value="ECO:0007669"/>
    <property type="project" value="UniProtKB-KW"/>
</dbReference>
<dbReference type="InterPro" id="IPR049551">
    <property type="entry name" value="PKS_DH_C"/>
</dbReference>
<feature type="active site" description="Proton acceptor; for dehydratase activity" evidence="9">
    <location>
        <position position="1024"/>
    </location>
</feature>
<keyword evidence="6" id="KW-0045">Antibiotic biosynthesis</keyword>
<dbReference type="InterPro" id="IPR013149">
    <property type="entry name" value="ADH-like_C"/>
</dbReference>
<dbReference type="PROSITE" id="PS00606">
    <property type="entry name" value="KS3_1"/>
    <property type="match status" value="1"/>
</dbReference>
<feature type="compositionally biased region" description="Pro residues" evidence="10">
    <location>
        <begin position="1296"/>
        <end position="1309"/>
    </location>
</feature>
<dbReference type="InterPro" id="IPR014031">
    <property type="entry name" value="Ketoacyl_synth_C"/>
</dbReference>
<dbReference type="SMART" id="SM00825">
    <property type="entry name" value="PKS_KS"/>
    <property type="match status" value="1"/>
</dbReference>
<dbReference type="Pfam" id="PF08242">
    <property type="entry name" value="Methyltransf_12"/>
    <property type="match status" value="1"/>
</dbReference>
<organism evidence="14">
    <name type="scientific">Streptomyces albus subsp. chlorinus</name>
    <dbReference type="NCBI Taxonomy" id="337066"/>
    <lineage>
        <taxon>Bacteria</taxon>
        <taxon>Bacillati</taxon>
        <taxon>Actinomycetota</taxon>
        <taxon>Actinomycetes</taxon>
        <taxon>Kitasatosporales</taxon>
        <taxon>Streptomycetaceae</taxon>
        <taxon>Streptomyces</taxon>
    </lineage>
</organism>
<feature type="region of interest" description="C-terminal hotdog fold" evidence="9">
    <location>
        <begin position="1143"/>
        <end position="1281"/>
    </location>
</feature>
<dbReference type="SUPFAM" id="SSF53335">
    <property type="entry name" value="S-adenosyl-L-methionine-dependent methyltransferases"/>
    <property type="match status" value="1"/>
</dbReference>
<dbReference type="SMART" id="SM00822">
    <property type="entry name" value="PKS_KR"/>
    <property type="match status" value="1"/>
</dbReference>
<feature type="compositionally biased region" description="Basic and acidic residues" evidence="10">
    <location>
        <begin position="902"/>
        <end position="926"/>
    </location>
</feature>
<dbReference type="InterPro" id="IPR029063">
    <property type="entry name" value="SAM-dependent_MTases_sf"/>
</dbReference>
<evidence type="ECO:0000259" key="11">
    <source>
        <dbReference type="PROSITE" id="PS50075"/>
    </source>
</evidence>
<dbReference type="InterPro" id="IPR057326">
    <property type="entry name" value="KR_dom"/>
</dbReference>
<dbReference type="Gene3D" id="3.40.50.150">
    <property type="entry name" value="Vaccinia Virus protein VP39"/>
    <property type="match status" value="1"/>
</dbReference>
<dbReference type="InterPro" id="IPR009081">
    <property type="entry name" value="PP-bd_ACP"/>
</dbReference>
<dbReference type="InterPro" id="IPR049900">
    <property type="entry name" value="PKS_mFAS_DH"/>
</dbReference>
<evidence type="ECO:0000259" key="12">
    <source>
        <dbReference type="PROSITE" id="PS52004"/>
    </source>
</evidence>
<proteinExistence type="predicted"/>
<feature type="domain" description="Ketosynthase family 3 (KS3)" evidence="12">
    <location>
        <begin position="10"/>
        <end position="432"/>
    </location>
</feature>
<evidence type="ECO:0000256" key="9">
    <source>
        <dbReference type="PROSITE-ProRule" id="PRU01363"/>
    </source>
</evidence>
<dbReference type="GO" id="GO:0006633">
    <property type="term" value="P:fatty acid biosynthetic process"/>
    <property type="evidence" value="ECO:0007669"/>
    <property type="project" value="InterPro"/>
</dbReference>
<dbReference type="InterPro" id="IPR036736">
    <property type="entry name" value="ACP-like_sf"/>
</dbReference>
<feature type="region of interest" description="N-terminal hotdog fold" evidence="9">
    <location>
        <begin position="995"/>
        <end position="1128"/>
    </location>
</feature>
<feature type="region of interest" description="Disordered" evidence="10">
    <location>
        <begin position="426"/>
        <end position="470"/>
    </location>
</feature>
<protein>
    <submittedName>
        <fullName evidence="14">Type I polyketide synthase</fullName>
    </submittedName>
</protein>
<dbReference type="InterPro" id="IPR020806">
    <property type="entry name" value="PKS_PP-bd"/>
</dbReference>
<dbReference type="InterPro" id="IPR020807">
    <property type="entry name" value="PKS_DH"/>
</dbReference>
<dbReference type="SUPFAM" id="SSF52151">
    <property type="entry name" value="FabD/lysophospholipase-like"/>
    <property type="match status" value="1"/>
</dbReference>
<evidence type="ECO:0000256" key="8">
    <source>
        <dbReference type="ARBA" id="ARBA00023315"/>
    </source>
</evidence>
<keyword evidence="8" id="KW-0012">Acyltransferase</keyword>
<keyword evidence="3" id="KW-0597">Phosphoprotein</keyword>
<feature type="domain" description="Carrier" evidence="11">
    <location>
        <begin position="2544"/>
        <end position="2621"/>
    </location>
</feature>
<dbReference type="InterPro" id="IPR032821">
    <property type="entry name" value="PKS_assoc"/>
</dbReference>
<feature type="region of interest" description="Disordered" evidence="10">
    <location>
        <begin position="1759"/>
        <end position="1780"/>
    </location>
</feature>
<dbReference type="RefSeq" id="WP_173874222.1">
    <property type="nucleotide sequence ID" value="NZ_CP191151.1"/>
</dbReference>
<name>A0A386KU90_9ACTN</name>
<dbReference type="InterPro" id="IPR016039">
    <property type="entry name" value="Thiolase-like"/>
</dbReference>
<evidence type="ECO:0000313" key="14">
    <source>
        <dbReference type="EMBL" id="AYD88522.1"/>
    </source>
</evidence>
<dbReference type="SMART" id="SM00826">
    <property type="entry name" value="PKS_DH"/>
    <property type="match status" value="1"/>
</dbReference>
<accession>A0A386KU90</accession>
<evidence type="ECO:0000256" key="3">
    <source>
        <dbReference type="ARBA" id="ARBA00022553"/>
    </source>
</evidence>
<dbReference type="Gene3D" id="1.10.1200.10">
    <property type="entry name" value="ACP-like"/>
    <property type="match status" value="1"/>
</dbReference>
<dbReference type="InterPro" id="IPR049552">
    <property type="entry name" value="PKS_DH_N"/>
</dbReference>
<dbReference type="SUPFAM" id="SSF51735">
    <property type="entry name" value="NAD(P)-binding Rossmann-fold domains"/>
    <property type="match status" value="3"/>
</dbReference>
<dbReference type="Gene3D" id="3.40.47.10">
    <property type="match status" value="1"/>
</dbReference>
<dbReference type="SUPFAM" id="SSF50129">
    <property type="entry name" value="GroES-like"/>
    <property type="match status" value="1"/>
</dbReference>
<evidence type="ECO:0000256" key="4">
    <source>
        <dbReference type="ARBA" id="ARBA00022679"/>
    </source>
</evidence>
<dbReference type="InterPro" id="IPR013217">
    <property type="entry name" value="Methyltransf_12"/>
</dbReference>
<dbReference type="PANTHER" id="PTHR43775">
    <property type="entry name" value="FATTY ACID SYNTHASE"/>
    <property type="match status" value="1"/>
</dbReference>
<dbReference type="GO" id="GO:0004315">
    <property type="term" value="F:3-oxoacyl-[acyl-carrier-protein] synthase activity"/>
    <property type="evidence" value="ECO:0007669"/>
    <property type="project" value="InterPro"/>
</dbReference>
<dbReference type="PROSITE" id="PS52019">
    <property type="entry name" value="PKS_MFAS_DH"/>
    <property type="match status" value="1"/>
</dbReference>
<dbReference type="InterPro" id="IPR020843">
    <property type="entry name" value="ER"/>
</dbReference>
<dbReference type="InterPro" id="IPR013154">
    <property type="entry name" value="ADH-like_N"/>
</dbReference>
<dbReference type="CDD" id="cd00833">
    <property type="entry name" value="PKS"/>
    <property type="match status" value="1"/>
</dbReference>
<dbReference type="InterPro" id="IPR020841">
    <property type="entry name" value="PKS_Beta-ketoAc_synthase_dom"/>
</dbReference>
<dbReference type="SMART" id="SM00823">
    <property type="entry name" value="PKS_PP"/>
    <property type="match status" value="1"/>
</dbReference>
<feature type="compositionally biased region" description="Low complexity" evidence="10">
    <location>
        <begin position="444"/>
        <end position="459"/>
    </location>
</feature>
<reference evidence="14" key="1">
    <citation type="journal article" date="2018" name="Metab. Eng.">
        <title>Generation of a cluster-free Streptomyces albus chassis strains for improved heterologous expression of secondary metabolite clusters.</title>
        <authorList>
            <person name="Myronovskyi M."/>
            <person name="Rosenkranzer B."/>
            <person name="Nadmid S."/>
            <person name="Pujic P."/>
            <person name="Normand P."/>
            <person name="Luzhetskyy A."/>
        </authorList>
    </citation>
    <scope>NUCLEOTIDE SEQUENCE</scope>
    <source>
        <strain evidence="14">NRRL B-24108</strain>
    </source>
</reference>
<dbReference type="PROSITE" id="PS00012">
    <property type="entry name" value="PHOSPHOPANTETHEINE"/>
    <property type="match status" value="1"/>
</dbReference>
<dbReference type="InterPro" id="IPR013968">
    <property type="entry name" value="PKS_KR"/>
</dbReference>
<dbReference type="Pfam" id="PF00550">
    <property type="entry name" value="PP-binding"/>
    <property type="match status" value="1"/>
</dbReference>
<dbReference type="Pfam" id="PF16197">
    <property type="entry name" value="KAsynt_C_assoc"/>
    <property type="match status" value="1"/>
</dbReference>
<evidence type="ECO:0000256" key="7">
    <source>
        <dbReference type="ARBA" id="ARBA00023268"/>
    </source>
</evidence>
<keyword evidence="5" id="KW-0521">NADP</keyword>
<feature type="region of interest" description="Disordered" evidence="10">
    <location>
        <begin position="871"/>
        <end position="933"/>
    </location>
</feature>
<dbReference type="Gene3D" id="3.90.180.10">
    <property type="entry name" value="Medium-chain alcohol dehydrogenases, catalytic domain"/>
    <property type="match status" value="1"/>
</dbReference>
<dbReference type="InterPro" id="IPR018201">
    <property type="entry name" value="Ketoacyl_synth_AS"/>
</dbReference>
<keyword evidence="4" id="KW-0808">Transferase</keyword>
<dbReference type="InterPro" id="IPR036291">
    <property type="entry name" value="NAD(P)-bd_dom_sf"/>
</dbReference>
<dbReference type="CDD" id="cd05195">
    <property type="entry name" value="enoyl_red"/>
    <property type="match status" value="1"/>
</dbReference>
<dbReference type="Pfam" id="PF02801">
    <property type="entry name" value="Ketoacyl-synt_C"/>
    <property type="match status" value="1"/>
</dbReference>
<dbReference type="PANTHER" id="PTHR43775:SF37">
    <property type="entry name" value="SI:DKEY-61P9.11"/>
    <property type="match status" value="1"/>
</dbReference>
<feature type="compositionally biased region" description="Basic residues" evidence="10">
    <location>
        <begin position="871"/>
        <end position="881"/>
    </location>
</feature>
<dbReference type="InterPro" id="IPR006162">
    <property type="entry name" value="Ppantetheine_attach_site"/>
</dbReference>
<dbReference type="GO" id="GO:0004312">
    <property type="term" value="F:fatty acid synthase activity"/>
    <property type="evidence" value="ECO:0007669"/>
    <property type="project" value="TreeGrafter"/>
</dbReference>
<dbReference type="Gene3D" id="3.40.366.10">
    <property type="entry name" value="Malonyl-Coenzyme A Acyl Carrier Protein, domain 2"/>
    <property type="match status" value="1"/>
</dbReference>
<evidence type="ECO:0000256" key="1">
    <source>
        <dbReference type="ARBA" id="ARBA00004792"/>
    </source>
</evidence>
<dbReference type="PROSITE" id="PS50075">
    <property type="entry name" value="CARRIER"/>
    <property type="match status" value="1"/>
</dbReference>
<dbReference type="Pfam" id="PF00698">
    <property type="entry name" value="Acyl_transf_1"/>
    <property type="match status" value="1"/>
</dbReference>
<dbReference type="SUPFAM" id="SSF53901">
    <property type="entry name" value="Thiolase-like"/>
    <property type="match status" value="1"/>
</dbReference>
<feature type="active site" description="Proton donor; for dehydratase activity" evidence="9">
    <location>
        <position position="1200"/>
    </location>
</feature>
<dbReference type="InterPro" id="IPR016035">
    <property type="entry name" value="Acyl_Trfase/lysoPLipase"/>
</dbReference>
<dbReference type="InterPro" id="IPR050091">
    <property type="entry name" value="PKS_NRPS_Biosynth_Enz"/>
</dbReference>
<dbReference type="Pfam" id="PF14765">
    <property type="entry name" value="PS-DH"/>
    <property type="match status" value="1"/>
</dbReference>
<dbReference type="GO" id="GO:0016491">
    <property type="term" value="F:oxidoreductase activity"/>
    <property type="evidence" value="ECO:0007669"/>
    <property type="project" value="InterPro"/>
</dbReference>
<keyword evidence="7" id="KW-0511">Multifunctional enzyme</keyword>
<dbReference type="InterPro" id="IPR014043">
    <property type="entry name" value="Acyl_transferase_dom"/>
</dbReference>
<dbReference type="Pfam" id="PF08240">
    <property type="entry name" value="ADH_N"/>
    <property type="match status" value="1"/>
</dbReference>
<dbReference type="InterPro" id="IPR001227">
    <property type="entry name" value="Ac_transferase_dom_sf"/>
</dbReference>
<dbReference type="Pfam" id="PF08659">
    <property type="entry name" value="KR"/>
    <property type="match status" value="1"/>
</dbReference>
<dbReference type="InterPro" id="IPR011032">
    <property type="entry name" value="GroES-like_sf"/>
</dbReference>
<comment type="pathway">
    <text evidence="1">Antibiotic biosynthesis.</text>
</comment>
<dbReference type="Gene3D" id="3.40.50.720">
    <property type="entry name" value="NAD(P)-binding Rossmann-like Domain"/>
    <property type="match status" value="3"/>
</dbReference>
<dbReference type="InterPro" id="IPR016036">
    <property type="entry name" value="Malonyl_transacylase_ACP-bd"/>
</dbReference>
<dbReference type="SUPFAM" id="SSF47336">
    <property type="entry name" value="ACP-like"/>
    <property type="match status" value="1"/>
</dbReference>
<dbReference type="SUPFAM" id="SSF55048">
    <property type="entry name" value="Probable ACP-binding domain of malonyl-CoA ACP transacylase"/>
    <property type="match status" value="1"/>
</dbReference>
<dbReference type="InterPro" id="IPR014030">
    <property type="entry name" value="Ketoacyl_synth_N"/>
</dbReference>
<dbReference type="SMART" id="SM00827">
    <property type="entry name" value="PKS_AT"/>
    <property type="match status" value="1"/>
</dbReference>